<dbReference type="SUPFAM" id="SSF55729">
    <property type="entry name" value="Acyl-CoA N-acyltransferases (Nat)"/>
    <property type="match status" value="1"/>
</dbReference>
<protein>
    <submittedName>
        <fullName evidence="2">Aminoglycoside 6'-N-acetyltransferase</fullName>
        <ecNumber evidence="2">2.3.1.82</ecNumber>
    </submittedName>
</protein>
<keyword evidence="2" id="KW-0012">Acyltransferase</keyword>
<dbReference type="Pfam" id="PF13302">
    <property type="entry name" value="Acetyltransf_3"/>
    <property type="match status" value="1"/>
</dbReference>
<dbReference type="InterPro" id="IPR016181">
    <property type="entry name" value="Acyl_CoA_acyltransferase"/>
</dbReference>
<gene>
    <name evidence="2" type="ORF">HDA43_005875</name>
</gene>
<proteinExistence type="predicted"/>
<dbReference type="GO" id="GO:0047663">
    <property type="term" value="F:aminoglycoside 6'-N-acetyltransferase activity"/>
    <property type="evidence" value="ECO:0007669"/>
    <property type="project" value="UniProtKB-EC"/>
</dbReference>
<dbReference type="PROSITE" id="PS51186">
    <property type="entry name" value="GNAT"/>
    <property type="match status" value="1"/>
</dbReference>
<evidence type="ECO:0000313" key="2">
    <source>
        <dbReference type="EMBL" id="NYF43648.1"/>
    </source>
</evidence>
<organism evidence="2 3">
    <name type="scientific">Streptosporangium sandarakinum</name>
    <dbReference type="NCBI Taxonomy" id="1260955"/>
    <lineage>
        <taxon>Bacteria</taxon>
        <taxon>Bacillati</taxon>
        <taxon>Actinomycetota</taxon>
        <taxon>Actinomycetes</taxon>
        <taxon>Streptosporangiales</taxon>
        <taxon>Streptosporangiaceae</taxon>
        <taxon>Streptosporangium</taxon>
    </lineage>
</organism>
<sequence>MEIMLRPVREEDLDAFETERATPELRGEFQWYGHRSPHALRREFAENGFLAPGSGRLTIDVNGDPAGWVVWWMTSWGPDATCWCWALGICVFSGFRGKGVGTRAQGQLVDYLFAHTRAERVQAFTDVANHGERRALEKAGFECEGILRRAQWRDGRWHDQALYSVLRPAR</sequence>
<dbReference type="EC" id="2.3.1.82" evidence="2"/>
<reference evidence="2 3" key="1">
    <citation type="submission" date="2020-07" db="EMBL/GenBank/DDBJ databases">
        <title>Sequencing the genomes of 1000 actinobacteria strains.</title>
        <authorList>
            <person name="Klenk H.-P."/>
        </authorList>
    </citation>
    <scope>NUCLEOTIDE SEQUENCE [LARGE SCALE GENOMIC DNA]</scope>
    <source>
        <strain evidence="2 3">DSM 45763</strain>
    </source>
</reference>
<dbReference type="Gene3D" id="3.40.630.30">
    <property type="match status" value="1"/>
</dbReference>
<accession>A0A852V7W0</accession>
<dbReference type="Proteomes" id="UP000576393">
    <property type="component" value="Unassembled WGS sequence"/>
</dbReference>
<feature type="domain" description="N-acetyltransferase" evidence="1">
    <location>
        <begin position="3"/>
        <end position="169"/>
    </location>
</feature>
<dbReference type="RefSeq" id="WP_179827276.1">
    <property type="nucleotide sequence ID" value="NZ_JACCCO010000003.1"/>
</dbReference>
<dbReference type="InterPro" id="IPR000182">
    <property type="entry name" value="GNAT_dom"/>
</dbReference>
<dbReference type="EMBL" id="JACCCO010000003">
    <property type="protein sequence ID" value="NYF43648.1"/>
    <property type="molecule type" value="Genomic_DNA"/>
</dbReference>
<keyword evidence="2" id="KW-0808">Transferase</keyword>
<dbReference type="AlphaFoldDB" id="A0A852V7W0"/>
<name>A0A852V7W0_9ACTN</name>
<dbReference type="PANTHER" id="PTHR46067">
    <property type="entry name" value="ACYL-COA N-ACYLTRANSFERASES (NAT) SUPERFAMILY PROTEIN"/>
    <property type="match status" value="1"/>
</dbReference>
<dbReference type="PANTHER" id="PTHR46067:SF27">
    <property type="entry name" value="ACYL-COA N-ACYLTRANSFERASES (NAT) SUPERFAMILY PROTEIN"/>
    <property type="match status" value="1"/>
</dbReference>
<keyword evidence="3" id="KW-1185">Reference proteome</keyword>
<evidence type="ECO:0000259" key="1">
    <source>
        <dbReference type="PROSITE" id="PS51186"/>
    </source>
</evidence>
<comment type="caution">
    <text evidence="2">The sequence shown here is derived from an EMBL/GenBank/DDBJ whole genome shotgun (WGS) entry which is preliminary data.</text>
</comment>
<evidence type="ECO:0000313" key="3">
    <source>
        <dbReference type="Proteomes" id="UP000576393"/>
    </source>
</evidence>